<comment type="subcellular location">
    <subcellularLocation>
        <location evidence="2">Cell membrane</location>
        <topology evidence="2">Multi-pass membrane protein</topology>
    </subcellularLocation>
</comment>
<keyword evidence="7" id="KW-0479">Metal-binding</keyword>
<dbReference type="InterPro" id="IPR011577">
    <property type="entry name" value="Cyt_b561_bac/Ni-Hgenase"/>
</dbReference>
<keyword evidence="11 13" id="KW-0472">Membrane</keyword>
<evidence type="ECO:0000256" key="1">
    <source>
        <dbReference type="ARBA" id="ARBA00001970"/>
    </source>
</evidence>
<evidence type="ECO:0000256" key="11">
    <source>
        <dbReference type="ARBA" id="ARBA00023136"/>
    </source>
</evidence>
<keyword evidence="16" id="KW-1185">Reference proteome</keyword>
<dbReference type="GO" id="GO:0009055">
    <property type="term" value="F:electron transfer activity"/>
    <property type="evidence" value="ECO:0007669"/>
    <property type="project" value="InterPro"/>
</dbReference>
<evidence type="ECO:0000313" key="15">
    <source>
        <dbReference type="EMBL" id="GGY27873.1"/>
    </source>
</evidence>
<dbReference type="SUPFAM" id="SSF81342">
    <property type="entry name" value="Transmembrane di-heme cytochromes"/>
    <property type="match status" value="1"/>
</dbReference>
<evidence type="ECO:0000256" key="6">
    <source>
        <dbReference type="ARBA" id="ARBA00022692"/>
    </source>
</evidence>
<organism evidence="15 16">
    <name type="scientific">Paludibacterium paludis</name>
    <dbReference type="NCBI Taxonomy" id="1225769"/>
    <lineage>
        <taxon>Bacteria</taxon>
        <taxon>Pseudomonadati</taxon>
        <taxon>Pseudomonadota</taxon>
        <taxon>Betaproteobacteria</taxon>
        <taxon>Neisseriales</taxon>
        <taxon>Chromobacteriaceae</taxon>
        <taxon>Paludibacterium</taxon>
    </lineage>
</organism>
<evidence type="ECO:0000256" key="10">
    <source>
        <dbReference type="ARBA" id="ARBA00023004"/>
    </source>
</evidence>
<dbReference type="PANTHER" id="PTHR30529">
    <property type="entry name" value="CYTOCHROME B561"/>
    <property type="match status" value="1"/>
</dbReference>
<reference evidence="15" key="2">
    <citation type="submission" date="2020-09" db="EMBL/GenBank/DDBJ databases">
        <authorList>
            <person name="Sun Q."/>
            <person name="Kim S."/>
        </authorList>
    </citation>
    <scope>NUCLEOTIDE SEQUENCE</scope>
    <source>
        <strain evidence="15">KCTC 32182</strain>
    </source>
</reference>
<dbReference type="Proteomes" id="UP000645257">
    <property type="component" value="Unassembled WGS sequence"/>
</dbReference>
<dbReference type="GO" id="GO:0020037">
    <property type="term" value="F:heme binding"/>
    <property type="evidence" value="ECO:0007669"/>
    <property type="project" value="TreeGrafter"/>
</dbReference>
<dbReference type="GO" id="GO:0005886">
    <property type="term" value="C:plasma membrane"/>
    <property type="evidence" value="ECO:0007669"/>
    <property type="project" value="UniProtKB-SubCell"/>
</dbReference>
<dbReference type="Gene3D" id="1.20.950.20">
    <property type="entry name" value="Transmembrane di-heme cytochromes, Chain C"/>
    <property type="match status" value="1"/>
</dbReference>
<name>A0A918UC16_9NEIS</name>
<sequence length="181" mass="19600">MQTVNRYSAPAIALHWLMAVLIVAAFSLALYMDGLPLSPAKFKLIGWHKWIGITVLGFAALRLVVRLVKPAPPLPGHMGPVERFAAGAGHALLYVLMFAIPLTGWTMSSAKGFPVVYLSVLPLPDLVAANETLADRLAAVHVALNWLLAACVAGHVVFALKHHLIDKDGTLWRMSLRAPRS</sequence>
<dbReference type="Pfam" id="PF01292">
    <property type="entry name" value="Ni_hydr_CYTB"/>
    <property type="match status" value="1"/>
</dbReference>
<evidence type="ECO:0000259" key="14">
    <source>
        <dbReference type="Pfam" id="PF01292"/>
    </source>
</evidence>
<comment type="similarity">
    <text evidence="12">Belongs to the cytochrome b561 family.</text>
</comment>
<keyword evidence="6 13" id="KW-0812">Transmembrane</keyword>
<keyword evidence="5" id="KW-0349">Heme</keyword>
<comment type="caution">
    <text evidence="15">The sequence shown here is derived from an EMBL/GenBank/DDBJ whole genome shotgun (WGS) entry which is preliminary data.</text>
</comment>
<keyword evidence="9 13" id="KW-1133">Transmembrane helix</keyword>
<evidence type="ECO:0000256" key="3">
    <source>
        <dbReference type="ARBA" id="ARBA00022448"/>
    </source>
</evidence>
<dbReference type="AlphaFoldDB" id="A0A918UC16"/>
<evidence type="ECO:0000256" key="13">
    <source>
        <dbReference type="SAM" id="Phobius"/>
    </source>
</evidence>
<dbReference type="RefSeq" id="WP_229804920.1">
    <property type="nucleotide sequence ID" value="NZ_BMYX01000025.1"/>
</dbReference>
<evidence type="ECO:0000256" key="2">
    <source>
        <dbReference type="ARBA" id="ARBA00004651"/>
    </source>
</evidence>
<evidence type="ECO:0000256" key="8">
    <source>
        <dbReference type="ARBA" id="ARBA00022982"/>
    </source>
</evidence>
<keyword evidence="3" id="KW-0813">Transport</keyword>
<feature type="domain" description="Cytochrome b561 bacterial/Ni-hydrogenase" evidence="14">
    <location>
        <begin position="6"/>
        <end position="174"/>
    </location>
</feature>
<dbReference type="InterPro" id="IPR016174">
    <property type="entry name" value="Di-haem_cyt_TM"/>
</dbReference>
<dbReference type="EMBL" id="BMYX01000025">
    <property type="protein sequence ID" value="GGY27873.1"/>
    <property type="molecule type" value="Genomic_DNA"/>
</dbReference>
<dbReference type="GO" id="GO:0022904">
    <property type="term" value="P:respiratory electron transport chain"/>
    <property type="evidence" value="ECO:0007669"/>
    <property type="project" value="InterPro"/>
</dbReference>
<evidence type="ECO:0000256" key="5">
    <source>
        <dbReference type="ARBA" id="ARBA00022617"/>
    </source>
</evidence>
<evidence type="ECO:0000313" key="16">
    <source>
        <dbReference type="Proteomes" id="UP000645257"/>
    </source>
</evidence>
<feature type="transmembrane region" description="Helical" evidence="13">
    <location>
        <begin position="12"/>
        <end position="32"/>
    </location>
</feature>
<protein>
    <submittedName>
        <fullName evidence="15">Cytochrome b</fullName>
    </submittedName>
</protein>
<keyword evidence="8" id="KW-0249">Electron transport</keyword>
<gene>
    <name evidence="15" type="ORF">GCM10011289_34030</name>
</gene>
<keyword evidence="10" id="KW-0408">Iron</keyword>
<evidence type="ECO:0000256" key="4">
    <source>
        <dbReference type="ARBA" id="ARBA00022475"/>
    </source>
</evidence>
<evidence type="ECO:0000256" key="7">
    <source>
        <dbReference type="ARBA" id="ARBA00022723"/>
    </source>
</evidence>
<evidence type="ECO:0000256" key="9">
    <source>
        <dbReference type="ARBA" id="ARBA00022989"/>
    </source>
</evidence>
<accession>A0A918UC16</accession>
<reference evidence="15" key="1">
    <citation type="journal article" date="2014" name="Int. J. Syst. Evol. Microbiol.">
        <title>Complete genome sequence of Corynebacterium casei LMG S-19264T (=DSM 44701T), isolated from a smear-ripened cheese.</title>
        <authorList>
            <consortium name="US DOE Joint Genome Institute (JGI-PGF)"/>
            <person name="Walter F."/>
            <person name="Albersmeier A."/>
            <person name="Kalinowski J."/>
            <person name="Ruckert C."/>
        </authorList>
    </citation>
    <scope>NUCLEOTIDE SEQUENCE</scope>
    <source>
        <strain evidence="15">KCTC 32182</strain>
    </source>
</reference>
<comment type="cofactor">
    <cofactor evidence="1">
        <name>heme b</name>
        <dbReference type="ChEBI" id="CHEBI:60344"/>
    </cofactor>
</comment>
<keyword evidence="4" id="KW-1003">Cell membrane</keyword>
<feature type="transmembrane region" description="Helical" evidence="13">
    <location>
        <begin position="84"/>
        <end position="105"/>
    </location>
</feature>
<feature type="transmembrane region" description="Helical" evidence="13">
    <location>
        <begin position="138"/>
        <end position="160"/>
    </location>
</feature>
<dbReference type="PANTHER" id="PTHR30529:SF1">
    <property type="entry name" value="CYTOCHROME B561 HOMOLOG 2"/>
    <property type="match status" value="1"/>
</dbReference>
<dbReference type="InterPro" id="IPR052168">
    <property type="entry name" value="Cytochrome_b561_oxidase"/>
</dbReference>
<evidence type="ECO:0000256" key="12">
    <source>
        <dbReference type="ARBA" id="ARBA00037975"/>
    </source>
</evidence>
<feature type="transmembrane region" description="Helical" evidence="13">
    <location>
        <begin position="44"/>
        <end position="64"/>
    </location>
</feature>
<dbReference type="GO" id="GO:0046872">
    <property type="term" value="F:metal ion binding"/>
    <property type="evidence" value="ECO:0007669"/>
    <property type="project" value="UniProtKB-KW"/>
</dbReference>
<proteinExistence type="inferred from homology"/>